<dbReference type="RefSeq" id="WP_197699907.1">
    <property type="nucleotide sequence ID" value="NZ_LN890655.1"/>
</dbReference>
<feature type="domain" description="Tryptophan synthase beta chain-like PALP" evidence="7">
    <location>
        <begin position="80"/>
        <end position="382"/>
    </location>
</feature>
<proteinExistence type="inferred from homology"/>
<dbReference type="InterPro" id="IPR050147">
    <property type="entry name" value="Ser/Thr_Dehydratase"/>
</dbReference>
<evidence type="ECO:0000313" key="9">
    <source>
        <dbReference type="Proteomes" id="UP000215027"/>
    </source>
</evidence>
<dbReference type="InterPro" id="IPR001926">
    <property type="entry name" value="TrpB-like_PALP"/>
</dbReference>
<keyword evidence="4 8" id="KW-0456">Lyase</keyword>
<sequence length="419" mass="44876">MMNHVLHLKSLLSGRTFRPDEIDYVDPEFGPDGIVDVVYDYDAIKRAISRESLRDNRDASIWRYKPLLPVRPDAPVPPLQIGWTPLYPAPRLGALLGLRQVWVKDDGRNPTASFKDRASAIAVVKAQERGAEIITTASTGNAAAALSGICASVGQANVIFVPEKAPPAKVAQLLAYGATVMLVRGTYDDAFELCLQASDAYGWYNRNTGFNPYMSEGKKTATLEICEQLGWQAPDRIFVSVGDGCIIGGLHKGLKDLMALGWIERMPKLMGVQAAGSNYLAEAWERGEDVLTKPPIDAQTVADSISAGLPRDRLKAMAAVKETGGAYVTVSDDEILTAIPALARGCGVFAEPAGATAYAGLVKAVEQGLVSADERIVVLNTGSGLKDVAGAMKGVERAGTQAYRVDADLEDLKRVMATI</sequence>
<dbReference type="Gene3D" id="3.40.50.1100">
    <property type="match status" value="2"/>
</dbReference>
<dbReference type="NCBIfam" id="NF006050">
    <property type="entry name" value="PRK08197.1"/>
    <property type="match status" value="1"/>
</dbReference>
<keyword evidence="3 6" id="KW-0663">Pyridoxal phosphate</keyword>
<reference evidence="8" key="1">
    <citation type="submission" date="2016-01" db="EMBL/GenBank/DDBJ databases">
        <authorList>
            <person name="Mcilroy J.S."/>
            <person name="Karst M S."/>
            <person name="Albertsen M."/>
        </authorList>
    </citation>
    <scope>NUCLEOTIDE SEQUENCE</scope>
    <source>
        <strain evidence="8">Cfx-K</strain>
    </source>
</reference>
<dbReference type="EC" id="4.2.3.1" evidence="5"/>
<accession>A0A160T138</accession>
<dbReference type="GO" id="GO:0006565">
    <property type="term" value="P:L-serine catabolic process"/>
    <property type="evidence" value="ECO:0007669"/>
    <property type="project" value="TreeGrafter"/>
</dbReference>
<dbReference type="AlphaFoldDB" id="A0A160T138"/>
<dbReference type="GO" id="GO:0009097">
    <property type="term" value="P:isoleucine biosynthetic process"/>
    <property type="evidence" value="ECO:0007669"/>
    <property type="project" value="TreeGrafter"/>
</dbReference>
<evidence type="ECO:0000256" key="5">
    <source>
        <dbReference type="NCBIfam" id="TIGR00260"/>
    </source>
</evidence>
<keyword evidence="9" id="KW-1185">Reference proteome</keyword>
<dbReference type="NCBIfam" id="TIGR00260">
    <property type="entry name" value="thrC"/>
    <property type="match status" value="1"/>
</dbReference>
<dbReference type="PANTHER" id="PTHR48078:SF6">
    <property type="entry name" value="L-THREONINE DEHYDRATASE CATABOLIC TDCB"/>
    <property type="match status" value="1"/>
</dbReference>
<protein>
    <recommendedName>
        <fullName evidence="5">Threonine synthase</fullName>
        <ecNumber evidence="5">4.2.3.1</ecNumber>
    </recommendedName>
</protein>
<dbReference type="Proteomes" id="UP000215027">
    <property type="component" value="Chromosome I"/>
</dbReference>
<name>A0A160T138_9CHLR</name>
<comment type="cofactor">
    <cofactor evidence="1 6">
        <name>pyridoxal 5'-phosphate</name>
        <dbReference type="ChEBI" id="CHEBI:597326"/>
    </cofactor>
</comment>
<dbReference type="KEGG" id="pbf:CFX0092_A1366"/>
<dbReference type="PANTHER" id="PTHR48078">
    <property type="entry name" value="THREONINE DEHYDRATASE, MITOCHONDRIAL-RELATED"/>
    <property type="match status" value="1"/>
</dbReference>
<evidence type="ECO:0000256" key="4">
    <source>
        <dbReference type="ARBA" id="ARBA00023239"/>
    </source>
</evidence>
<dbReference type="SUPFAM" id="SSF53686">
    <property type="entry name" value="Tryptophan synthase beta subunit-like PLP-dependent enzymes"/>
    <property type="match status" value="1"/>
</dbReference>
<dbReference type="GO" id="GO:0004794">
    <property type="term" value="F:threonine deaminase activity"/>
    <property type="evidence" value="ECO:0007669"/>
    <property type="project" value="TreeGrafter"/>
</dbReference>
<dbReference type="Pfam" id="PF00291">
    <property type="entry name" value="PALP"/>
    <property type="match status" value="1"/>
</dbReference>
<evidence type="ECO:0000313" key="8">
    <source>
        <dbReference type="EMBL" id="CUS03244.2"/>
    </source>
</evidence>
<dbReference type="GO" id="GO:0004795">
    <property type="term" value="F:threonine synthase activity"/>
    <property type="evidence" value="ECO:0007669"/>
    <property type="project" value="UniProtKB-UniRule"/>
</dbReference>
<dbReference type="GO" id="GO:0006567">
    <property type="term" value="P:L-threonine catabolic process"/>
    <property type="evidence" value="ECO:0007669"/>
    <property type="project" value="TreeGrafter"/>
</dbReference>
<dbReference type="CDD" id="cd01563">
    <property type="entry name" value="Thr-synth_1"/>
    <property type="match status" value="1"/>
</dbReference>
<evidence type="ECO:0000256" key="2">
    <source>
        <dbReference type="ARBA" id="ARBA00005517"/>
    </source>
</evidence>
<evidence type="ECO:0000259" key="7">
    <source>
        <dbReference type="Pfam" id="PF00291"/>
    </source>
</evidence>
<dbReference type="GO" id="GO:0003941">
    <property type="term" value="F:L-serine ammonia-lyase activity"/>
    <property type="evidence" value="ECO:0007669"/>
    <property type="project" value="TreeGrafter"/>
</dbReference>
<dbReference type="InterPro" id="IPR036052">
    <property type="entry name" value="TrpB-like_PALP_sf"/>
</dbReference>
<organism evidence="8 9">
    <name type="scientific">Candidatus Promineifilum breve</name>
    <dbReference type="NCBI Taxonomy" id="1806508"/>
    <lineage>
        <taxon>Bacteria</taxon>
        <taxon>Bacillati</taxon>
        <taxon>Chloroflexota</taxon>
        <taxon>Ardenticatenia</taxon>
        <taxon>Candidatus Promineifilales</taxon>
        <taxon>Candidatus Promineifilaceae</taxon>
        <taxon>Candidatus Promineifilum</taxon>
    </lineage>
</organism>
<evidence type="ECO:0000256" key="3">
    <source>
        <dbReference type="ARBA" id="ARBA00022898"/>
    </source>
</evidence>
<dbReference type="EMBL" id="LN890655">
    <property type="protein sequence ID" value="CUS03244.2"/>
    <property type="molecule type" value="Genomic_DNA"/>
</dbReference>
<comment type="similarity">
    <text evidence="2">Belongs to the threonine synthase family.</text>
</comment>
<dbReference type="InterPro" id="IPR004450">
    <property type="entry name" value="Thr_synthase-like"/>
</dbReference>
<evidence type="ECO:0000256" key="6">
    <source>
        <dbReference type="PIRSR" id="PIRSR604450-51"/>
    </source>
</evidence>
<evidence type="ECO:0000256" key="1">
    <source>
        <dbReference type="ARBA" id="ARBA00001933"/>
    </source>
</evidence>
<feature type="modified residue" description="N6-(pyridoxal phosphate)lysine" evidence="6">
    <location>
        <position position="115"/>
    </location>
</feature>
<dbReference type="GO" id="GO:0009088">
    <property type="term" value="P:threonine biosynthetic process"/>
    <property type="evidence" value="ECO:0007669"/>
    <property type="project" value="UniProtKB-UniRule"/>
</dbReference>
<gene>
    <name evidence="8" type="ORF">CFX0092_A1366</name>
</gene>